<feature type="transmembrane region" description="Helical" evidence="9">
    <location>
        <begin position="45"/>
        <end position="68"/>
    </location>
</feature>
<dbReference type="PANTHER" id="PTHR21248">
    <property type="entry name" value="CARDIOLIPIN SYNTHASE"/>
    <property type="match status" value="1"/>
</dbReference>
<dbReference type="Gene3D" id="3.30.870.10">
    <property type="entry name" value="Endonuclease Chain A"/>
    <property type="match status" value="2"/>
</dbReference>
<dbReference type="InterPro" id="IPR001736">
    <property type="entry name" value="PLipase_D/transphosphatidylase"/>
</dbReference>
<reference evidence="12" key="1">
    <citation type="journal article" date="2019" name="Int. J. Syst. Evol. Microbiol.">
        <title>The Global Catalogue of Microorganisms (GCM) 10K type strain sequencing project: providing services to taxonomists for standard genome sequencing and annotation.</title>
        <authorList>
            <consortium name="The Broad Institute Genomics Platform"/>
            <consortium name="The Broad Institute Genome Sequencing Center for Infectious Disease"/>
            <person name="Wu L."/>
            <person name="Ma J."/>
        </authorList>
    </citation>
    <scope>NUCLEOTIDE SEQUENCE [LARGE SCALE GENOMIC DNA]</scope>
    <source>
        <strain evidence="12">KCTC 42441</strain>
    </source>
</reference>
<dbReference type="PANTHER" id="PTHR21248:SF22">
    <property type="entry name" value="PHOSPHOLIPASE D"/>
    <property type="match status" value="1"/>
</dbReference>
<keyword evidence="6 9" id="KW-1133">Transmembrane helix</keyword>
<evidence type="ECO:0000256" key="5">
    <source>
        <dbReference type="ARBA" id="ARBA00022737"/>
    </source>
</evidence>
<evidence type="ECO:0000313" key="11">
    <source>
        <dbReference type="EMBL" id="MFC3716192.1"/>
    </source>
</evidence>
<evidence type="ECO:0000256" key="3">
    <source>
        <dbReference type="ARBA" id="ARBA00022679"/>
    </source>
</evidence>
<keyword evidence="5" id="KW-0677">Repeat</keyword>
<keyword evidence="3" id="KW-0808">Transferase</keyword>
<gene>
    <name evidence="11" type="primary">cls</name>
    <name evidence="11" type="ORF">ACFONC_08515</name>
</gene>
<evidence type="ECO:0000256" key="4">
    <source>
        <dbReference type="ARBA" id="ARBA00022692"/>
    </source>
</evidence>
<protein>
    <recommendedName>
        <fullName evidence="8">Cardiolipin synthase</fullName>
        <ecNumber evidence="8">2.7.8.-</ecNumber>
    </recommendedName>
</protein>
<keyword evidence="12" id="KW-1185">Reference proteome</keyword>
<dbReference type="RefSeq" id="WP_386743304.1">
    <property type="nucleotide sequence ID" value="NZ_JBHRYA010000007.1"/>
</dbReference>
<feature type="transmembrane region" description="Helical" evidence="9">
    <location>
        <begin position="20"/>
        <end position="39"/>
    </location>
</feature>
<feature type="domain" description="PLD phosphodiesterase" evidence="10">
    <location>
        <begin position="218"/>
        <end position="245"/>
    </location>
</feature>
<evidence type="ECO:0000256" key="9">
    <source>
        <dbReference type="SAM" id="Phobius"/>
    </source>
</evidence>
<keyword evidence="2" id="KW-1003">Cell membrane</keyword>
<evidence type="ECO:0000256" key="6">
    <source>
        <dbReference type="ARBA" id="ARBA00022989"/>
    </source>
</evidence>
<evidence type="ECO:0000259" key="10">
    <source>
        <dbReference type="PROSITE" id="PS50035"/>
    </source>
</evidence>
<organism evidence="11 12">
    <name type="scientific">Luteimonas soli</name>
    <dbReference type="NCBI Taxonomy" id="1648966"/>
    <lineage>
        <taxon>Bacteria</taxon>
        <taxon>Pseudomonadati</taxon>
        <taxon>Pseudomonadota</taxon>
        <taxon>Gammaproteobacteria</taxon>
        <taxon>Lysobacterales</taxon>
        <taxon>Lysobacteraceae</taxon>
        <taxon>Luteimonas</taxon>
    </lineage>
</organism>
<dbReference type="CDD" id="cd09110">
    <property type="entry name" value="PLDc_CLS_1"/>
    <property type="match status" value="1"/>
</dbReference>
<dbReference type="InterPro" id="IPR022924">
    <property type="entry name" value="Cardiolipin_synthase"/>
</dbReference>
<dbReference type="CDD" id="cd09112">
    <property type="entry name" value="PLDc_CLS_2"/>
    <property type="match status" value="1"/>
</dbReference>
<dbReference type="Proteomes" id="UP001595705">
    <property type="component" value="Unassembled WGS sequence"/>
</dbReference>
<dbReference type="SUPFAM" id="SSF56024">
    <property type="entry name" value="Phospholipase D/nuclease"/>
    <property type="match status" value="2"/>
</dbReference>
<dbReference type="NCBIfam" id="TIGR04265">
    <property type="entry name" value="bac_cardiolipin"/>
    <property type="match status" value="1"/>
</dbReference>
<dbReference type="Pfam" id="PF13091">
    <property type="entry name" value="PLDc_2"/>
    <property type="match status" value="2"/>
</dbReference>
<comment type="subcellular location">
    <subcellularLocation>
        <location evidence="1">Cell membrane</location>
    </subcellularLocation>
</comment>
<evidence type="ECO:0000256" key="7">
    <source>
        <dbReference type="ARBA" id="ARBA00023136"/>
    </source>
</evidence>
<comment type="caution">
    <text evidence="11">The sequence shown here is derived from an EMBL/GenBank/DDBJ whole genome shotgun (WGS) entry which is preliminary data.</text>
</comment>
<feature type="domain" description="PLD phosphodiesterase" evidence="10">
    <location>
        <begin position="395"/>
        <end position="422"/>
    </location>
</feature>
<sequence length="481" mass="53419">MFDTLQDAWRAFTGIPYIHLYVSAVWIAYMIGLGGWIVLQKREPVATLSWLLGLAALPVVGLLVYQVFGPQKIKRHRLRRSRSRMPREAAGLPGDHDEAAELARLGAASTGLPPSTAQSVQLLVDGAAKYASLLEAIASAREHIHVEYYICQPDSTGNALLEALVERARAGVKVRLLLDAVGSAKATKRFFAPLLAAGGEFAWFHPARFGRIWTRTWINMRTHRKIVVIDGRIGFTGGINITDDENDRLRDDAYRDLHLRIEGDAVRLLQVVFVEDWMYATRSRALLGELSRDLPERRPGPVLAQALPSGPDSSWESIHRLHVSAIHVARERVWLMTPYFVPTEAALMSLTSAALGGLDVRVMVPARSDSLLVTLAARSYFDDLLAAGVKVYEYGPRLLHTKALLVDDDFALIGSANFDNRSFRLNFELSMLFHDAAIAAELAALFEHDLGQAPRVRDDRDRSLLRARLPEALARLCAPLL</sequence>
<name>A0ABV7XLE8_9GAMM</name>
<dbReference type="PROSITE" id="PS50035">
    <property type="entry name" value="PLD"/>
    <property type="match status" value="2"/>
</dbReference>
<evidence type="ECO:0000256" key="8">
    <source>
        <dbReference type="NCBIfam" id="TIGR04265"/>
    </source>
</evidence>
<dbReference type="SMART" id="SM00155">
    <property type="entry name" value="PLDc"/>
    <property type="match status" value="2"/>
</dbReference>
<accession>A0ABV7XLE8</accession>
<evidence type="ECO:0000313" key="12">
    <source>
        <dbReference type="Proteomes" id="UP001595705"/>
    </source>
</evidence>
<dbReference type="EMBL" id="JBHRYA010000007">
    <property type="protein sequence ID" value="MFC3716192.1"/>
    <property type="molecule type" value="Genomic_DNA"/>
</dbReference>
<dbReference type="InterPro" id="IPR025202">
    <property type="entry name" value="PLD-like_dom"/>
</dbReference>
<evidence type="ECO:0000256" key="1">
    <source>
        <dbReference type="ARBA" id="ARBA00004236"/>
    </source>
</evidence>
<keyword evidence="4 9" id="KW-0812">Transmembrane</keyword>
<proteinExistence type="predicted"/>
<dbReference type="EC" id="2.7.8.-" evidence="8"/>
<keyword evidence="7 9" id="KW-0472">Membrane</keyword>
<evidence type="ECO:0000256" key="2">
    <source>
        <dbReference type="ARBA" id="ARBA00022475"/>
    </source>
</evidence>